<accession>A0AAV7SP13</accession>
<dbReference type="AlphaFoldDB" id="A0AAV7SP13"/>
<comment type="caution">
    <text evidence="1">The sequence shown here is derived from an EMBL/GenBank/DDBJ whole genome shotgun (WGS) entry which is preliminary data.</text>
</comment>
<proteinExistence type="predicted"/>
<sequence>MKLTMRRGDWTPLLSCIKVRDCLQRGADMGSTFPQLKARLRRDSNSPHLCWVQEKANNAQPRYNGTFPQQRQVLVQRKNLIILSLSGPAPSSYTVFLRTSNSNQSPQIERASVSMGPRASVEGAVTSASRSLWAADVQLYRVLGKIPCEVSAFICLLLSRRTGRGVGDEMRLFVFT</sequence>
<keyword evidence="2" id="KW-1185">Reference proteome</keyword>
<dbReference type="Proteomes" id="UP001066276">
    <property type="component" value="Chromosome 4_2"/>
</dbReference>
<evidence type="ECO:0000313" key="1">
    <source>
        <dbReference type="EMBL" id="KAJ1165822.1"/>
    </source>
</evidence>
<gene>
    <name evidence="1" type="ORF">NDU88_006239</name>
</gene>
<protein>
    <submittedName>
        <fullName evidence="1">Uncharacterized protein</fullName>
    </submittedName>
</protein>
<reference evidence="1" key="1">
    <citation type="journal article" date="2022" name="bioRxiv">
        <title>Sequencing and chromosome-scale assembly of the giantPleurodeles waltlgenome.</title>
        <authorList>
            <person name="Brown T."/>
            <person name="Elewa A."/>
            <person name="Iarovenko S."/>
            <person name="Subramanian E."/>
            <person name="Araus A.J."/>
            <person name="Petzold A."/>
            <person name="Susuki M."/>
            <person name="Suzuki K.-i.T."/>
            <person name="Hayashi T."/>
            <person name="Toyoda A."/>
            <person name="Oliveira C."/>
            <person name="Osipova E."/>
            <person name="Leigh N.D."/>
            <person name="Simon A."/>
            <person name="Yun M.H."/>
        </authorList>
    </citation>
    <scope>NUCLEOTIDE SEQUENCE</scope>
    <source>
        <strain evidence="1">20211129_DDA</strain>
        <tissue evidence="1">Liver</tissue>
    </source>
</reference>
<evidence type="ECO:0000313" key="2">
    <source>
        <dbReference type="Proteomes" id="UP001066276"/>
    </source>
</evidence>
<organism evidence="1 2">
    <name type="scientific">Pleurodeles waltl</name>
    <name type="common">Iberian ribbed newt</name>
    <dbReference type="NCBI Taxonomy" id="8319"/>
    <lineage>
        <taxon>Eukaryota</taxon>
        <taxon>Metazoa</taxon>
        <taxon>Chordata</taxon>
        <taxon>Craniata</taxon>
        <taxon>Vertebrata</taxon>
        <taxon>Euteleostomi</taxon>
        <taxon>Amphibia</taxon>
        <taxon>Batrachia</taxon>
        <taxon>Caudata</taxon>
        <taxon>Salamandroidea</taxon>
        <taxon>Salamandridae</taxon>
        <taxon>Pleurodelinae</taxon>
        <taxon>Pleurodeles</taxon>
    </lineage>
</organism>
<dbReference type="EMBL" id="JANPWB010000008">
    <property type="protein sequence ID" value="KAJ1165822.1"/>
    <property type="molecule type" value="Genomic_DNA"/>
</dbReference>
<name>A0AAV7SP13_PLEWA</name>